<proteinExistence type="predicted"/>
<reference evidence="1" key="1">
    <citation type="journal article" date="2021" name="Proc. Natl. Acad. Sci. U.S.A.">
        <title>A Catalog of Tens of Thousands of Viruses from Human Metagenomes Reveals Hidden Associations with Chronic Diseases.</title>
        <authorList>
            <person name="Tisza M.J."/>
            <person name="Buck C.B."/>
        </authorList>
    </citation>
    <scope>NUCLEOTIDE SEQUENCE</scope>
    <source>
        <strain evidence="1">Ctvns3</strain>
    </source>
</reference>
<protein>
    <recommendedName>
        <fullName evidence="2">Bacteriophage Gp15 protein</fullName>
    </recommendedName>
</protein>
<accession>A0A8S5PBL6</accession>
<name>A0A8S5PBL6_9CAUD</name>
<dbReference type="InterPro" id="IPR009660">
    <property type="entry name" value="Phage_A500_Gp15"/>
</dbReference>
<sequence length="205" mass="24619">MINVMLDPLPDEWNGYKVNTSFRIGIQVFLMQYNKDLNAYEKSDALIWLLFDDREHPEGEELQECVEWFLNGWFHDKPGSSKDKRRLVDYDVDQWRIYADFRQIYGIDLSLDEMHWWTFCGLLWNLPYKQSSFQQVIEIRRKEITSKMGKEEKKAVQEAQQIYALDQPEIKKEYTEDEKVAIDEYDRMMAEIRAKKKAEKELGLV</sequence>
<organism evidence="1">
    <name type="scientific">Myoviridae sp. ctvns3</name>
    <dbReference type="NCBI Taxonomy" id="2825204"/>
    <lineage>
        <taxon>Viruses</taxon>
        <taxon>Duplodnaviria</taxon>
        <taxon>Heunggongvirae</taxon>
        <taxon>Uroviricota</taxon>
        <taxon>Caudoviricetes</taxon>
    </lineage>
</organism>
<evidence type="ECO:0008006" key="2">
    <source>
        <dbReference type="Google" id="ProtNLM"/>
    </source>
</evidence>
<evidence type="ECO:0000313" key="1">
    <source>
        <dbReference type="EMBL" id="DAE04575.1"/>
    </source>
</evidence>
<dbReference type="Pfam" id="PF06854">
    <property type="entry name" value="Phage_Gp15"/>
    <property type="match status" value="1"/>
</dbReference>
<dbReference type="EMBL" id="BK015391">
    <property type="protein sequence ID" value="DAE04575.1"/>
    <property type="molecule type" value="Genomic_DNA"/>
</dbReference>